<accession>A0A8J4AJQ0</accession>
<proteinExistence type="predicted"/>
<name>A0A8J4AJQ0_9ACTN</name>
<evidence type="ECO:0000313" key="3">
    <source>
        <dbReference type="EMBL" id="GIL31002.1"/>
    </source>
</evidence>
<keyword evidence="2" id="KW-1133">Transmembrane helix</keyword>
<reference evidence="4" key="1">
    <citation type="journal article" date="2021" name="Int. J. Syst. Evol. Microbiol.">
        <title>Actinocatenispora comari sp. nov., an endophytic actinomycete isolated from aerial parts of Comarum salesowianum.</title>
        <authorList>
            <person name="Oyunbileg N."/>
            <person name="Iizaka Y."/>
            <person name="Hamada M."/>
            <person name="Davaapurev B.O."/>
            <person name="Fukumoto A."/>
            <person name="Tsetseg B."/>
            <person name="Kato F."/>
            <person name="Tamura T."/>
            <person name="Batkhuu J."/>
            <person name="Anzai Y."/>
        </authorList>
    </citation>
    <scope>NUCLEOTIDE SEQUENCE [LARGE SCALE GENOMIC DNA]</scope>
    <source>
        <strain evidence="4">NUM-2625</strain>
    </source>
</reference>
<dbReference type="Proteomes" id="UP000614996">
    <property type="component" value="Unassembled WGS sequence"/>
</dbReference>
<sequence>MLPSLLLVGVLATALWGVITVYKSVLHFGGDRTTAHVDRCEERNSRGGSTTVCYGTWRDANGTEHRDVIAGAGASSAGRNVPIRALGDNAQLDSALPLLPYPIVEFVLLVPTIVLAVVVVNRRYGRNRYVGRGRPPYPPGPPPGSLPQPPGTPPGSVPRRWYPRQAPPRPGPPLPGSPRRRY</sequence>
<dbReference type="EMBL" id="BOPO01000128">
    <property type="protein sequence ID" value="GIL31002.1"/>
    <property type="molecule type" value="Genomic_DNA"/>
</dbReference>
<feature type="region of interest" description="Disordered" evidence="1">
    <location>
        <begin position="128"/>
        <end position="182"/>
    </location>
</feature>
<feature type="compositionally biased region" description="Pro residues" evidence="1">
    <location>
        <begin position="135"/>
        <end position="156"/>
    </location>
</feature>
<keyword evidence="2" id="KW-0472">Membrane</keyword>
<keyword evidence="4" id="KW-1185">Reference proteome</keyword>
<comment type="caution">
    <text evidence="3">The sequence shown here is derived from an EMBL/GenBank/DDBJ whole genome shotgun (WGS) entry which is preliminary data.</text>
</comment>
<feature type="compositionally biased region" description="Pro residues" evidence="1">
    <location>
        <begin position="165"/>
        <end position="176"/>
    </location>
</feature>
<gene>
    <name evidence="3" type="ORF">NUM_62560</name>
</gene>
<feature type="transmembrane region" description="Helical" evidence="2">
    <location>
        <begin position="99"/>
        <end position="120"/>
    </location>
</feature>
<dbReference type="AlphaFoldDB" id="A0A8J4AJQ0"/>
<keyword evidence="2" id="KW-0812">Transmembrane</keyword>
<evidence type="ECO:0000256" key="1">
    <source>
        <dbReference type="SAM" id="MobiDB-lite"/>
    </source>
</evidence>
<evidence type="ECO:0000256" key="2">
    <source>
        <dbReference type="SAM" id="Phobius"/>
    </source>
</evidence>
<protein>
    <recommendedName>
        <fullName evidence="5">DUF3592 domain-containing protein</fullName>
    </recommendedName>
</protein>
<organism evidence="3 4">
    <name type="scientific">Actinocatenispora comari</name>
    <dbReference type="NCBI Taxonomy" id="2807577"/>
    <lineage>
        <taxon>Bacteria</taxon>
        <taxon>Bacillati</taxon>
        <taxon>Actinomycetota</taxon>
        <taxon>Actinomycetes</taxon>
        <taxon>Micromonosporales</taxon>
        <taxon>Micromonosporaceae</taxon>
        <taxon>Actinocatenispora</taxon>
    </lineage>
</organism>
<evidence type="ECO:0000313" key="4">
    <source>
        <dbReference type="Proteomes" id="UP000614996"/>
    </source>
</evidence>
<evidence type="ECO:0008006" key="5">
    <source>
        <dbReference type="Google" id="ProtNLM"/>
    </source>
</evidence>